<proteinExistence type="predicted"/>
<reference evidence="2 3" key="1">
    <citation type="submission" date="2018-10" db="EMBL/GenBank/DDBJ databases">
        <title>Genome assembly for a Yunnan-Guizhou Plateau 3E fish, Anabarilius grahami (Regan), and its evolutionary and genetic applications.</title>
        <authorList>
            <person name="Jiang W."/>
        </authorList>
    </citation>
    <scope>NUCLEOTIDE SEQUENCE [LARGE SCALE GENOMIC DNA]</scope>
    <source>
        <strain evidence="2">AG-KIZ</strain>
        <tissue evidence="2">Muscle</tissue>
    </source>
</reference>
<feature type="region of interest" description="Disordered" evidence="1">
    <location>
        <begin position="108"/>
        <end position="170"/>
    </location>
</feature>
<accession>A0A3N0YNA3</accession>
<organism evidence="2 3">
    <name type="scientific">Anabarilius grahami</name>
    <name type="common">Kanglang fish</name>
    <name type="synonym">Barilius grahami</name>
    <dbReference type="NCBI Taxonomy" id="495550"/>
    <lineage>
        <taxon>Eukaryota</taxon>
        <taxon>Metazoa</taxon>
        <taxon>Chordata</taxon>
        <taxon>Craniata</taxon>
        <taxon>Vertebrata</taxon>
        <taxon>Euteleostomi</taxon>
        <taxon>Actinopterygii</taxon>
        <taxon>Neopterygii</taxon>
        <taxon>Teleostei</taxon>
        <taxon>Ostariophysi</taxon>
        <taxon>Cypriniformes</taxon>
        <taxon>Xenocyprididae</taxon>
        <taxon>Xenocypridinae</taxon>
        <taxon>Xenocypridinae incertae sedis</taxon>
        <taxon>Anabarilius</taxon>
    </lineage>
</organism>
<comment type="caution">
    <text evidence="2">The sequence shown here is derived from an EMBL/GenBank/DDBJ whole genome shotgun (WGS) entry which is preliminary data.</text>
</comment>
<dbReference type="EMBL" id="RJVU01035392">
    <property type="protein sequence ID" value="ROL47686.1"/>
    <property type="molecule type" value="Genomic_DNA"/>
</dbReference>
<feature type="compositionally biased region" description="Basic residues" evidence="1">
    <location>
        <begin position="120"/>
        <end position="131"/>
    </location>
</feature>
<evidence type="ECO:0000313" key="3">
    <source>
        <dbReference type="Proteomes" id="UP000281406"/>
    </source>
</evidence>
<evidence type="ECO:0000313" key="2">
    <source>
        <dbReference type="EMBL" id="ROL47686.1"/>
    </source>
</evidence>
<feature type="region of interest" description="Disordered" evidence="1">
    <location>
        <begin position="23"/>
        <end position="53"/>
    </location>
</feature>
<sequence>MKLVISGYISSFLLCKAQYRPRYKTDGKRGGKQDEDERKEAGVKAHHSSHRDRASVGVLTGAFLLEVRAVSSLGPPGYPQASTFIQYGLQALDTAQLPDSDEHILISYKSSAHREEPLKRGRKKARKRKGGRKEGRKEERKEKERRGIKAWEMDTKRTKCSANVTSFRST</sequence>
<keyword evidence="3" id="KW-1185">Reference proteome</keyword>
<dbReference type="Proteomes" id="UP000281406">
    <property type="component" value="Unassembled WGS sequence"/>
</dbReference>
<protein>
    <submittedName>
        <fullName evidence="2">Uncharacterized protein</fullName>
    </submittedName>
</protein>
<gene>
    <name evidence="2" type="ORF">DPX16_13401</name>
</gene>
<feature type="compositionally biased region" description="Polar residues" evidence="1">
    <location>
        <begin position="160"/>
        <end position="170"/>
    </location>
</feature>
<dbReference type="AlphaFoldDB" id="A0A3N0YNA3"/>
<feature type="compositionally biased region" description="Basic and acidic residues" evidence="1">
    <location>
        <begin position="132"/>
        <end position="157"/>
    </location>
</feature>
<feature type="compositionally biased region" description="Basic and acidic residues" evidence="1">
    <location>
        <begin position="23"/>
        <end position="43"/>
    </location>
</feature>
<evidence type="ECO:0000256" key="1">
    <source>
        <dbReference type="SAM" id="MobiDB-lite"/>
    </source>
</evidence>
<name>A0A3N0YNA3_ANAGA</name>